<organism evidence="1 2">
    <name type="scientific">Caerostris extrusa</name>
    <name type="common">Bark spider</name>
    <name type="synonym">Caerostris bankana</name>
    <dbReference type="NCBI Taxonomy" id="172846"/>
    <lineage>
        <taxon>Eukaryota</taxon>
        <taxon>Metazoa</taxon>
        <taxon>Ecdysozoa</taxon>
        <taxon>Arthropoda</taxon>
        <taxon>Chelicerata</taxon>
        <taxon>Arachnida</taxon>
        <taxon>Araneae</taxon>
        <taxon>Araneomorphae</taxon>
        <taxon>Entelegynae</taxon>
        <taxon>Araneoidea</taxon>
        <taxon>Araneidae</taxon>
        <taxon>Caerostris</taxon>
    </lineage>
</organism>
<evidence type="ECO:0000313" key="1">
    <source>
        <dbReference type="EMBL" id="GIY66211.1"/>
    </source>
</evidence>
<dbReference type="Proteomes" id="UP001054945">
    <property type="component" value="Unassembled WGS sequence"/>
</dbReference>
<sequence length="125" mass="14167">MLKENSAIARPLFLFGTKGSWKAIFTATVFIGEVFSKEWEDFPPRRLPKGNIGTGREKKIFSSYATPFVMARVQQRPPWLVCNNVRHGSCATTFHMARVQQRSSWLVCNNVRRGSCATTFAMAHV</sequence>
<evidence type="ECO:0000313" key="2">
    <source>
        <dbReference type="Proteomes" id="UP001054945"/>
    </source>
</evidence>
<dbReference type="EMBL" id="BPLR01014095">
    <property type="protein sequence ID" value="GIY66211.1"/>
    <property type="molecule type" value="Genomic_DNA"/>
</dbReference>
<protein>
    <submittedName>
        <fullName evidence="1">Uncharacterized protein</fullName>
    </submittedName>
</protein>
<dbReference type="AlphaFoldDB" id="A0AAV4V8F8"/>
<keyword evidence="2" id="KW-1185">Reference proteome</keyword>
<name>A0AAV4V8F8_CAEEX</name>
<gene>
    <name evidence="1" type="ORF">CEXT_405001</name>
</gene>
<proteinExistence type="predicted"/>
<comment type="caution">
    <text evidence="1">The sequence shown here is derived from an EMBL/GenBank/DDBJ whole genome shotgun (WGS) entry which is preliminary data.</text>
</comment>
<reference evidence="1 2" key="1">
    <citation type="submission" date="2021-06" db="EMBL/GenBank/DDBJ databases">
        <title>Caerostris extrusa draft genome.</title>
        <authorList>
            <person name="Kono N."/>
            <person name="Arakawa K."/>
        </authorList>
    </citation>
    <scope>NUCLEOTIDE SEQUENCE [LARGE SCALE GENOMIC DNA]</scope>
</reference>
<accession>A0AAV4V8F8</accession>